<comment type="caution">
    <text evidence="1">The sequence shown here is derived from an EMBL/GenBank/DDBJ whole genome shotgun (WGS) entry which is preliminary data.</text>
</comment>
<dbReference type="RefSeq" id="WP_379571461.1">
    <property type="nucleotide sequence ID" value="NZ_JBHUFV010000015.1"/>
</dbReference>
<sequence length="300" mass="32028">MQKFHVITGAGATANRTARLLVEDGERVRMVSRKGAGPEHPLIERVAADASDTAALVDLLDGADHLINCAAPAYHLWTAEFPALAASLLEAAKRTGTPYVMLGNLYGYGLVEGPIRPDLPLRAKGPKGRVRADMWESAAASDAQVTEVRAAQFYGEGAVSVFSLMVQPQVLAGATALVPQPLDVPHSYSAIGDTARTLVAATRDERVWGRAWHVPVVTLSVRELAGRLAAMAGVAEPRLDVMNDRDIALLSLTAPFWSELNEVLVKPGHPFVVDYSETEEVLGVKPSSVDDVLAEVVHAS</sequence>
<dbReference type="Gene3D" id="3.40.50.720">
    <property type="entry name" value="NAD(P)-binding Rossmann-like Domain"/>
    <property type="match status" value="1"/>
</dbReference>
<keyword evidence="2" id="KW-1185">Reference proteome</keyword>
<proteinExistence type="predicted"/>
<name>A0ABW4SSH8_9ACTN</name>
<protein>
    <submittedName>
        <fullName evidence="1">NAD-dependent epimerase</fullName>
    </submittedName>
</protein>
<organism evidence="1 2">
    <name type="scientific">Nonomuraea mangrovi</name>
    <dbReference type="NCBI Taxonomy" id="2316207"/>
    <lineage>
        <taxon>Bacteria</taxon>
        <taxon>Bacillati</taxon>
        <taxon>Actinomycetota</taxon>
        <taxon>Actinomycetes</taxon>
        <taxon>Streptosporangiales</taxon>
        <taxon>Streptosporangiaceae</taxon>
        <taxon>Nonomuraea</taxon>
    </lineage>
</organism>
<dbReference type="EMBL" id="JBHUFV010000015">
    <property type="protein sequence ID" value="MFD1931810.1"/>
    <property type="molecule type" value="Genomic_DNA"/>
</dbReference>
<dbReference type="Proteomes" id="UP001597368">
    <property type="component" value="Unassembled WGS sequence"/>
</dbReference>
<accession>A0ABW4SSH8</accession>
<reference evidence="2" key="1">
    <citation type="journal article" date="2019" name="Int. J. Syst. Evol. Microbiol.">
        <title>The Global Catalogue of Microorganisms (GCM) 10K type strain sequencing project: providing services to taxonomists for standard genome sequencing and annotation.</title>
        <authorList>
            <consortium name="The Broad Institute Genomics Platform"/>
            <consortium name="The Broad Institute Genome Sequencing Center for Infectious Disease"/>
            <person name="Wu L."/>
            <person name="Ma J."/>
        </authorList>
    </citation>
    <scope>NUCLEOTIDE SEQUENCE [LARGE SCALE GENOMIC DNA]</scope>
    <source>
        <strain evidence="2">ICMP 6774ER</strain>
    </source>
</reference>
<evidence type="ECO:0000313" key="2">
    <source>
        <dbReference type="Proteomes" id="UP001597368"/>
    </source>
</evidence>
<dbReference type="SUPFAM" id="SSF51735">
    <property type="entry name" value="NAD(P)-binding Rossmann-fold domains"/>
    <property type="match status" value="1"/>
</dbReference>
<dbReference type="InterPro" id="IPR036291">
    <property type="entry name" value="NAD(P)-bd_dom_sf"/>
</dbReference>
<evidence type="ECO:0000313" key="1">
    <source>
        <dbReference type="EMBL" id="MFD1931810.1"/>
    </source>
</evidence>
<gene>
    <name evidence="1" type="ORF">ACFSKW_09995</name>
</gene>